<organism evidence="2 3">
    <name type="scientific">Mycena alexandri</name>
    <dbReference type="NCBI Taxonomy" id="1745969"/>
    <lineage>
        <taxon>Eukaryota</taxon>
        <taxon>Fungi</taxon>
        <taxon>Dikarya</taxon>
        <taxon>Basidiomycota</taxon>
        <taxon>Agaricomycotina</taxon>
        <taxon>Agaricomycetes</taxon>
        <taxon>Agaricomycetidae</taxon>
        <taxon>Agaricales</taxon>
        <taxon>Marasmiineae</taxon>
        <taxon>Mycenaceae</taxon>
        <taxon>Mycena</taxon>
    </lineage>
</organism>
<keyword evidence="3" id="KW-1185">Reference proteome</keyword>
<evidence type="ECO:0000256" key="1">
    <source>
        <dbReference type="SAM" id="MobiDB-lite"/>
    </source>
</evidence>
<evidence type="ECO:0000313" key="3">
    <source>
        <dbReference type="Proteomes" id="UP001218188"/>
    </source>
</evidence>
<reference evidence="2" key="1">
    <citation type="submission" date="2023-03" db="EMBL/GenBank/DDBJ databases">
        <title>Massive genome expansion in bonnet fungi (Mycena s.s.) driven by repeated elements and novel gene families across ecological guilds.</title>
        <authorList>
            <consortium name="Lawrence Berkeley National Laboratory"/>
            <person name="Harder C.B."/>
            <person name="Miyauchi S."/>
            <person name="Viragh M."/>
            <person name="Kuo A."/>
            <person name="Thoen E."/>
            <person name="Andreopoulos B."/>
            <person name="Lu D."/>
            <person name="Skrede I."/>
            <person name="Drula E."/>
            <person name="Henrissat B."/>
            <person name="Morin E."/>
            <person name="Kohler A."/>
            <person name="Barry K."/>
            <person name="LaButti K."/>
            <person name="Morin E."/>
            <person name="Salamov A."/>
            <person name="Lipzen A."/>
            <person name="Mereny Z."/>
            <person name="Hegedus B."/>
            <person name="Baldrian P."/>
            <person name="Stursova M."/>
            <person name="Weitz H."/>
            <person name="Taylor A."/>
            <person name="Grigoriev I.V."/>
            <person name="Nagy L.G."/>
            <person name="Martin F."/>
            <person name="Kauserud H."/>
        </authorList>
    </citation>
    <scope>NUCLEOTIDE SEQUENCE</scope>
    <source>
        <strain evidence="2">CBHHK200</strain>
    </source>
</reference>
<feature type="compositionally biased region" description="Low complexity" evidence="1">
    <location>
        <begin position="266"/>
        <end position="277"/>
    </location>
</feature>
<feature type="region of interest" description="Disordered" evidence="1">
    <location>
        <begin position="387"/>
        <end position="439"/>
    </location>
</feature>
<proteinExistence type="predicted"/>
<feature type="region of interest" description="Disordered" evidence="1">
    <location>
        <begin position="32"/>
        <end position="53"/>
    </location>
</feature>
<evidence type="ECO:0000313" key="2">
    <source>
        <dbReference type="EMBL" id="KAJ7047750.1"/>
    </source>
</evidence>
<feature type="compositionally biased region" description="Basic and acidic residues" evidence="1">
    <location>
        <begin position="160"/>
        <end position="178"/>
    </location>
</feature>
<comment type="caution">
    <text evidence="2">The sequence shown here is derived from an EMBL/GenBank/DDBJ whole genome shotgun (WGS) entry which is preliminary data.</text>
</comment>
<feature type="region of interest" description="Disordered" evidence="1">
    <location>
        <begin position="263"/>
        <end position="288"/>
    </location>
</feature>
<dbReference type="AlphaFoldDB" id="A0AAD6XH05"/>
<dbReference type="Proteomes" id="UP001218188">
    <property type="component" value="Unassembled WGS sequence"/>
</dbReference>
<name>A0AAD6XH05_9AGAR</name>
<sequence>MGALENDQNQFPTYPISKTILDSPIQLALSPRPAASPLAPVNTPGTHPTALKRKRTLSSSSAASFKLSPCHTPPLPFPHLPVSLPRQQTIIPASILAPPALPNNQFNFISPLPAPSTFTFVNLRVQDGRLQPEAKRVKRSLAETEEACVAVNLSNVNANGKREGKKEEGEGESADHHPPIAFLREPSASVAATETLTLTQVETEVPTPTQIQAPVPAPVFPFTFRASVPPNSKVNPEPQPKPKPITAPANAKLNWYPRANSIVPTHAPNSNSNANSESHAHARAHPRAAHVVRVPPKEYYGEEHVPAPVGVLSPGDRGWGGEPRMGLESALAWAERVKAESRVRMEVDYPSQTHPVEEERAVYQGRPNTTPTADYVRLLEETFGGGSVLRGEGGKPAVLGSRRKSASKQIAGKGRGGSVGTSVSAGTGTGRGRSVSGSEVDVGMEVDSALGDAHAGDQSLLDNQAEHEAEAGDEDDDDARPSRVSAWIAELQVLVKGKRKMTRADMTSLAQTMQEIKDVDVGEVSVRFLRSLYKTTARLTRLFRRRMDRNSGGVCGRCRSWPRRTCRLGMSMGCATWRGSCCGIGRSSCRPLLRGELLRRHAGRA</sequence>
<gene>
    <name evidence="2" type="ORF">C8F04DRAFT_1059972</name>
</gene>
<dbReference type="EMBL" id="JARJCM010000001">
    <property type="protein sequence ID" value="KAJ7047750.1"/>
    <property type="molecule type" value="Genomic_DNA"/>
</dbReference>
<feature type="compositionally biased region" description="Low complexity" evidence="1">
    <location>
        <begin position="420"/>
        <end position="438"/>
    </location>
</feature>
<protein>
    <submittedName>
        <fullName evidence="2">Uncharacterized protein</fullName>
    </submittedName>
</protein>
<accession>A0AAD6XH05</accession>
<feature type="region of interest" description="Disordered" evidence="1">
    <location>
        <begin position="159"/>
        <end position="179"/>
    </location>
</feature>